<feature type="compositionally biased region" description="Gly residues" evidence="1">
    <location>
        <begin position="194"/>
        <end position="204"/>
    </location>
</feature>
<organism evidence="3 4">
    <name type="scientific">Phyllostomus discolor</name>
    <name type="common">pale spear-nosed bat</name>
    <dbReference type="NCBI Taxonomy" id="89673"/>
    <lineage>
        <taxon>Eukaryota</taxon>
        <taxon>Metazoa</taxon>
        <taxon>Chordata</taxon>
        <taxon>Craniata</taxon>
        <taxon>Vertebrata</taxon>
        <taxon>Euteleostomi</taxon>
        <taxon>Mammalia</taxon>
        <taxon>Eutheria</taxon>
        <taxon>Laurasiatheria</taxon>
        <taxon>Chiroptera</taxon>
        <taxon>Yangochiroptera</taxon>
        <taxon>Phyllostomidae</taxon>
        <taxon>Phyllostominae</taxon>
        <taxon>Phyllostomus</taxon>
    </lineage>
</organism>
<evidence type="ECO:0000313" key="3">
    <source>
        <dbReference type="EMBL" id="KAF6081778.1"/>
    </source>
</evidence>
<accession>A0A833YWA1</accession>
<feature type="region of interest" description="Disordered" evidence="1">
    <location>
        <begin position="188"/>
        <end position="213"/>
    </location>
</feature>
<dbReference type="EMBL" id="JABVXQ010000013">
    <property type="protein sequence ID" value="KAF6081778.1"/>
    <property type="molecule type" value="Genomic_DNA"/>
</dbReference>
<protein>
    <submittedName>
        <fullName evidence="3">Uncharacterized protein</fullName>
    </submittedName>
</protein>
<sequence>MQPPGGGAAAALLVPFFLSYQLNTIFTVRGISRGDTALVAASALELIDDVTGSPEDTGPVSFTTSMGTCQLWQQGDSPRPTLMDPAGPRLRTTAEVPIEGWPRLESADQRLGRAYLCEEGPVHHCRSGEKPCQCALPALQATAQPPAAGAVPLRLALKAERSARCRLRASKVVWSGLVGMRPRLAGGTAELGSQGQGGSPGWGGRWPSPLGSL</sequence>
<dbReference type="Proteomes" id="UP000664940">
    <property type="component" value="Unassembled WGS sequence"/>
</dbReference>
<reference evidence="3 4" key="1">
    <citation type="journal article" date="2020" name="Nature">
        <title>Six reference-quality genomes reveal evolution of bat adaptations.</title>
        <authorList>
            <person name="Jebb D."/>
            <person name="Huang Z."/>
            <person name="Pippel M."/>
            <person name="Hughes G.M."/>
            <person name="Lavrichenko K."/>
            <person name="Devanna P."/>
            <person name="Winkler S."/>
            <person name="Jermiin L.S."/>
            <person name="Skirmuntt E.C."/>
            <person name="Katzourakis A."/>
            <person name="Burkitt-Gray L."/>
            <person name="Ray D.A."/>
            <person name="Sullivan K.A.M."/>
            <person name="Roscito J.G."/>
            <person name="Kirilenko B.M."/>
            <person name="Davalos L.M."/>
            <person name="Corthals A.P."/>
            <person name="Power M.L."/>
            <person name="Jones G."/>
            <person name="Ransome R.D."/>
            <person name="Dechmann D.K.N."/>
            <person name="Locatelli A.G."/>
            <person name="Puechmaille S.J."/>
            <person name="Fedrigo O."/>
            <person name="Jarvis E.D."/>
            <person name="Hiller M."/>
            <person name="Vernes S.C."/>
            <person name="Myers E.W."/>
            <person name="Teeling E.C."/>
        </authorList>
    </citation>
    <scope>NUCLEOTIDE SEQUENCE [LARGE SCALE GENOMIC DNA]</scope>
    <source>
        <strain evidence="3">Bat1K_MPI-CBG_1</strain>
    </source>
</reference>
<feature type="signal peptide" evidence="2">
    <location>
        <begin position="1"/>
        <end position="19"/>
    </location>
</feature>
<evidence type="ECO:0000256" key="1">
    <source>
        <dbReference type="SAM" id="MobiDB-lite"/>
    </source>
</evidence>
<dbReference type="AlphaFoldDB" id="A0A833YWA1"/>
<name>A0A833YWA1_9CHIR</name>
<feature type="chain" id="PRO_5032747235" evidence="2">
    <location>
        <begin position="20"/>
        <end position="213"/>
    </location>
</feature>
<gene>
    <name evidence="3" type="ORF">HJG60_008797</name>
</gene>
<evidence type="ECO:0000256" key="2">
    <source>
        <dbReference type="SAM" id="SignalP"/>
    </source>
</evidence>
<comment type="caution">
    <text evidence="3">The sequence shown here is derived from an EMBL/GenBank/DDBJ whole genome shotgun (WGS) entry which is preliminary data.</text>
</comment>
<evidence type="ECO:0000313" key="4">
    <source>
        <dbReference type="Proteomes" id="UP000664940"/>
    </source>
</evidence>
<proteinExistence type="predicted"/>
<keyword evidence="2" id="KW-0732">Signal</keyword>